<comment type="caution">
    <text evidence="2">The sequence shown here is derived from an EMBL/GenBank/DDBJ whole genome shotgun (WGS) entry which is preliminary data.</text>
</comment>
<protein>
    <recommendedName>
        <fullName evidence="1">MULE transposase domain-containing protein</fullName>
    </recommendedName>
</protein>
<reference evidence="2" key="1">
    <citation type="journal article" date="2023" name="Plant J.">
        <title>Genome sequences and population genomics provide insights into the demographic history, inbreeding, and mutation load of two 'living fossil' tree species of Dipteronia.</title>
        <authorList>
            <person name="Feng Y."/>
            <person name="Comes H.P."/>
            <person name="Chen J."/>
            <person name="Zhu S."/>
            <person name="Lu R."/>
            <person name="Zhang X."/>
            <person name="Li P."/>
            <person name="Qiu J."/>
            <person name="Olsen K.M."/>
            <person name="Qiu Y."/>
        </authorList>
    </citation>
    <scope>NUCLEOTIDE SEQUENCE</scope>
    <source>
        <strain evidence="2">KIB01</strain>
    </source>
</reference>
<name>A0AAD9TU66_9ROSI</name>
<dbReference type="PANTHER" id="PTHR31973">
    <property type="entry name" value="POLYPROTEIN, PUTATIVE-RELATED"/>
    <property type="match status" value="1"/>
</dbReference>
<dbReference type="AlphaFoldDB" id="A0AAD9TU66"/>
<dbReference type="Pfam" id="PF10551">
    <property type="entry name" value="MULE"/>
    <property type="match status" value="1"/>
</dbReference>
<organism evidence="2 3">
    <name type="scientific">Dipteronia dyeriana</name>
    <dbReference type="NCBI Taxonomy" id="168575"/>
    <lineage>
        <taxon>Eukaryota</taxon>
        <taxon>Viridiplantae</taxon>
        <taxon>Streptophyta</taxon>
        <taxon>Embryophyta</taxon>
        <taxon>Tracheophyta</taxon>
        <taxon>Spermatophyta</taxon>
        <taxon>Magnoliopsida</taxon>
        <taxon>eudicotyledons</taxon>
        <taxon>Gunneridae</taxon>
        <taxon>Pentapetalae</taxon>
        <taxon>rosids</taxon>
        <taxon>malvids</taxon>
        <taxon>Sapindales</taxon>
        <taxon>Sapindaceae</taxon>
        <taxon>Hippocastanoideae</taxon>
        <taxon>Acereae</taxon>
        <taxon>Dipteronia</taxon>
    </lineage>
</organism>
<dbReference type="Proteomes" id="UP001280121">
    <property type="component" value="Unassembled WGS sequence"/>
</dbReference>
<keyword evidence="3" id="KW-1185">Reference proteome</keyword>
<sequence length="154" mass="17772">MCGVPPEVTDHVYIPGPQVDEFFGCQIEMNDGQYNHQYNEMYNDMNNEQNNEPNFRPIHEVDNEANLHPVYSIAFGYGDSEKNLSWEWFLDCLKGALSHIDDLVFISDRHASIEAGISKVFPYATHTICSWHFSENIKKRYHIKDVATIMNKAA</sequence>
<gene>
    <name evidence="2" type="ORF">Ddye_023546</name>
</gene>
<dbReference type="PANTHER" id="PTHR31973:SF195">
    <property type="entry name" value="MUDR FAMILY TRANSPOSASE"/>
    <property type="match status" value="1"/>
</dbReference>
<dbReference type="EMBL" id="JANJYI010000007">
    <property type="protein sequence ID" value="KAK2641783.1"/>
    <property type="molecule type" value="Genomic_DNA"/>
</dbReference>
<accession>A0AAD9TU66</accession>
<proteinExistence type="predicted"/>
<evidence type="ECO:0000259" key="1">
    <source>
        <dbReference type="Pfam" id="PF10551"/>
    </source>
</evidence>
<dbReference type="InterPro" id="IPR018289">
    <property type="entry name" value="MULE_transposase_dom"/>
</dbReference>
<evidence type="ECO:0000313" key="3">
    <source>
        <dbReference type="Proteomes" id="UP001280121"/>
    </source>
</evidence>
<evidence type="ECO:0000313" key="2">
    <source>
        <dbReference type="EMBL" id="KAK2641783.1"/>
    </source>
</evidence>
<feature type="domain" description="MULE transposase" evidence="1">
    <location>
        <begin position="70"/>
        <end position="136"/>
    </location>
</feature>